<evidence type="ECO:0000313" key="8">
    <source>
        <dbReference type="EMBL" id="SDY50774.1"/>
    </source>
</evidence>
<evidence type="ECO:0000256" key="1">
    <source>
        <dbReference type="ARBA" id="ARBA00004651"/>
    </source>
</evidence>
<keyword evidence="3" id="KW-1003">Cell membrane</keyword>
<evidence type="ECO:0000256" key="3">
    <source>
        <dbReference type="ARBA" id="ARBA00022475"/>
    </source>
</evidence>
<reference evidence="9" key="1">
    <citation type="submission" date="2016-10" db="EMBL/GenBank/DDBJ databases">
        <authorList>
            <person name="Varghese N."/>
            <person name="Submissions S."/>
        </authorList>
    </citation>
    <scope>NUCLEOTIDE SEQUENCE [LARGE SCALE GENOMIC DNA]</scope>
    <source>
        <strain evidence="9">DSM 45245</strain>
    </source>
</reference>
<evidence type="ECO:0000256" key="6">
    <source>
        <dbReference type="ARBA" id="ARBA00023136"/>
    </source>
</evidence>
<keyword evidence="5 7" id="KW-1133">Transmembrane helix</keyword>
<dbReference type="InterPro" id="IPR002758">
    <property type="entry name" value="Cation_antiport_E"/>
</dbReference>
<evidence type="ECO:0000313" key="9">
    <source>
        <dbReference type="Proteomes" id="UP000242415"/>
    </source>
</evidence>
<evidence type="ECO:0000256" key="4">
    <source>
        <dbReference type="ARBA" id="ARBA00022692"/>
    </source>
</evidence>
<feature type="transmembrane region" description="Helical" evidence="7">
    <location>
        <begin position="36"/>
        <end position="54"/>
    </location>
</feature>
<comment type="subcellular location">
    <subcellularLocation>
        <location evidence="1">Cell membrane</location>
        <topology evidence="1">Multi-pass membrane protein</topology>
    </subcellularLocation>
</comment>
<keyword evidence="9" id="KW-1185">Reference proteome</keyword>
<evidence type="ECO:0000256" key="7">
    <source>
        <dbReference type="SAM" id="Phobius"/>
    </source>
</evidence>
<proteinExistence type="inferred from homology"/>
<organism evidence="8 9">
    <name type="scientific">Micromonospora pattaloongensis</name>
    <dbReference type="NCBI Taxonomy" id="405436"/>
    <lineage>
        <taxon>Bacteria</taxon>
        <taxon>Bacillati</taxon>
        <taxon>Actinomycetota</taxon>
        <taxon>Actinomycetes</taxon>
        <taxon>Micromonosporales</taxon>
        <taxon>Micromonosporaceae</taxon>
        <taxon>Micromonospora</taxon>
    </lineage>
</organism>
<comment type="similarity">
    <text evidence="2">Belongs to the CPA3 antiporters (TC 2.A.63) subunit E family.</text>
</comment>
<sequence length="185" mass="19837">MSSRAPWRGQLGAVVWLVLIWNLLFGEFTVGNVLGGLAVAALVLVVFPLPAVAFSGRLRPLPLLRFAARFVVDLVSASAQVAWSALRFGREPRSAVIAVPLRVPTDLNLTLTAEALSLVPGSLIVEVDREAGTLYVHVLDVRARADVERARAQVLALEARIVRATGSAEEVRLVQAASTDRGVAR</sequence>
<keyword evidence="4 7" id="KW-0812">Transmembrane</keyword>
<dbReference type="AlphaFoldDB" id="A0A1H3KGP4"/>
<dbReference type="PANTHER" id="PTHR34584">
    <property type="entry name" value="NA(+)/H(+) ANTIPORTER SUBUNIT E1"/>
    <property type="match status" value="1"/>
</dbReference>
<dbReference type="RefSeq" id="WP_091553891.1">
    <property type="nucleotide sequence ID" value="NZ_FNPH01000002.1"/>
</dbReference>
<dbReference type="EMBL" id="FNPH01000002">
    <property type="protein sequence ID" value="SDY50774.1"/>
    <property type="molecule type" value="Genomic_DNA"/>
</dbReference>
<gene>
    <name evidence="8" type="ORF">SAMN05444365_102475</name>
</gene>
<dbReference type="GO" id="GO:0005886">
    <property type="term" value="C:plasma membrane"/>
    <property type="evidence" value="ECO:0007669"/>
    <property type="project" value="UniProtKB-SubCell"/>
</dbReference>
<keyword evidence="6 7" id="KW-0472">Membrane</keyword>
<dbReference type="PANTHER" id="PTHR34584:SF1">
    <property type="entry name" value="NA(+)_H(+) ANTIPORTER SUBUNIT E1"/>
    <property type="match status" value="1"/>
</dbReference>
<name>A0A1H3KGP4_9ACTN</name>
<dbReference type="OrthoDB" id="3556991at2"/>
<dbReference type="GO" id="GO:0008324">
    <property type="term" value="F:monoatomic cation transmembrane transporter activity"/>
    <property type="evidence" value="ECO:0007669"/>
    <property type="project" value="InterPro"/>
</dbReference>
<dbReference type="Pfam" id="PF01899">
    <property type="entry name" value="MNHE"/>
    <property type="match status" value="1"/>
</dbReference>
<accession>A0A1H3KGP4</accession>
<evidence type="ECO:0000256" key="5">
    <source>
        <dbReference type="ARBA" id="ARBA00022989"/>
    </source>
</evidence>
<dbReference type="STRING" id="405436.SAMN05444365_102475"/>
<dbReference type="Proteomes" id="UP000242415">
    <property type="component" value="Unassembled WGS sequence"/>
</dbReference>
<evidence type="ECO:0000256" key="2">
    <source>
        <dbReference type="ARBA" id="ARBA00006228"/>
    </source>
</evidence>
<protein>
    <submittedName>
        <fullName evidence="8">Multisubunit sodium/proton antiporter, MrpE subunit</fullName>
    </submittedName>
</protein>
<dbReference type="NCBIfam" id="NF006521">
    <property type="entry name" value="PRK08965.1-5"/>
    <property type="match status" value="1"/>
</dbReference>